<gene>
    <name evidence="1" type="ORF">G2W53_021397</name>
</gene>
<dbReference type="Proteomes" id="UP000634136">
    <property type="component" value="Unassembled WGS sequence"/>
</dbReference>
<proteinExistence type="predicted"/>
<dbReference type="EMBL" id="JAAIUW010000007">
    <property type="protein sequence ID" value="KAF7823253.1"/>
    <property type="molecule type" value="Genomic_DNA"/>
</dbReference>
<accession>A0A834TJH5</accession>
<dbReference type="AlphaFoldDB" id="A0A834TJH5"/>
<sequence>MSPPAALAILGAKTTCELVGFVLMKSWKIGFTNCWIDGDGGGGDCDCKVWPFRGTADREIERIRFRRLVVKMTAGWEMMEWMCCVY</sequence>
<comment type="caution">
    <text evidence="1">The sequence shown here is derived from an EMBL/GenBank/DDBJ whole genome shotgun (WGS) entry which is preliminary data.</text>
</comment>
<keyword evidence="2" id="KW-1185">Reference proteome</keyword>
<organism evidence="1 2">
    <name type="scientific">Senna tora</name>
    <dbReference type="NCBI Taxonomy" id="362788"/>
    <lineage>
        <taxon>Eukaryota</taxon>
        <taxon>Viridiplantae</taxon>
        <taxon>Streptophyta</taxon>
        <taxon>Embryophyta</taxon>
        <taxon>Tracheophyta</taxon>
        <taxon>Spermatophyta</taxon>
        <taxon>Magnoliopsida</taxon>
        <taxon>eudicotyledons</taxon>
        <taxon>Gunneridae</taxon>
        <taxon>Pentapetalae</taxon>
        <taxon>rosids</taxon>
        <taxon>fabids</taxon>
        <taxon>Fabales</taxon>
        <taxon>Fabaceae</taxon>
        <taxon>Caesalpinioideae</taxon>
        <taxon>Cassia clade</taxon>
        <taxon>Senna</taxon>
    </lineage>
</organism>
<evidence type="ECO:0000313" key="1">
    <source>
        <dbReference type="EMBL" id="KAF7823253.1"/>
    </source>
</evidence>
<protein>
    <submittedName>
        <fullName evidence="1">Uncharacterized protein</fullName>
    </submittedName>
</protein>
<reference evidence="1" key="1">
    <citation type="submission" date="2020-09" db="EMBL/GenBank/DDBJ databases">
        <title>Genome-Enabled Discovery of Anthraquinone Biosynthesis in Senna tora.</title>
        <authorList>
            <person name="Kang S.-H."/>
            <person name="Pandey R.P."/>
            <person name="Lee C.-M."/>
            <person name="Sim J.-S."/>
            <person name="Jeong J.-T."/>
            <person name="Choi B.-S."/>
            <person name="Jung M."/>
            <person name="Ginzburg D."/>
            <person name="Zhao K."/>
            <person name="Won S.Y."/>
            <person name="Oh T.-J."/>
            <person name="Yu Y."/>
            <person name="Kim N.-H."/>
            <person name="Lee O.R."/>
            <person name="Lee T.-H."/>
            <person name="Bashyal P."/>
            <person name="Kim T.-S."/>
            <person name="Lee W.-H."/>
            <person name="Kawkins C."/>
            <person name="Kim C.-K."/>
            <person name="Kim J.S."/>
            <person name="Ahn B.O."/>
            <person name="Rhee S.Y."/>
            <person name="Sohng J.K."/>
        </authorList>
    </citation>
    <scope>NUCLEOTIDE SEQUENCE</scope>
    <source>
        <tissue evidence="1">Leaf</tissue>
    </source>
</reference>
<evidence type="ECO:0000313" key="2">
    <source>
        <dbReference type="Proteomes" id="UP000634136"/>
    </source>
</evidence>
<name>A0A834TJH5_9FABA</name>